<dbReference type="AlphaFoldDB" id="A0A1F6W486"/>
<evidence type="ECO:0000256" key="1">
    <source>
        <dbReference type="SAM" id="Phobius"/>
    </source>
</evidence>
<dbReference type="Proteomes" id="UP000178374">
    <property type="component" value="Unassembled WGS sequence"/>
</dbReference>
<protein>
    <recommendedName>
        <fullName evidence="2">LTD domain-containing protein</fullName>
    </recommendedName>
</protein>
<reference evidence="3 4" key="1">
    <citation type="journal article" date="2016" name="Nat. Commun.">
        <title>Thousands of microbial genomes shed light on interconnected biogeochemical processes in an aquifer system.</title>
        <authorList>
            <person name="Anantharaman K."/>
            <person name="Brown C.T."/>
            <person name="Hug L.A."/>
            <person name="Sharon I."/>
            <person name="Castelle C.J."/>
            <person name="Probst A.J."/>
            <person name="Thomas B.C."/>
            <person name="Singh A."/>
            <person name="Wilkins M.J."/>
            <person name="Karaoz U."/>
            <person name="Brodie E.L."/>
            <person name="Williams K.H."/>
            <person name="Hubbard S.S."/>
            <person name="Banfield J.F."/>
        </authorList>
    </citation>
    <scope>NUCLEOTIDE SEQUENCE [LARGE SCALE GENOMIC DNA]</scope>
</reference>
<gene>
    <name evidence="3" type="ORF">A3B85_00460</name>
</gene>
<keyword evidence="1" id="KW-1133">Transmembrane helix</keyword>
<accession>A0A1F6W486</accession>
<sequence>MSQKIILFLSFFLFLFSYHFAFANVEINEIMYDLKTGSDDGREWVEVFNNSDAPADLSILKFFEAETNHKLKWIQGDANIPAKGYALIVSDPIKFKIDWPNFSGIIFDSSFSLSNDGEILAIKNEDLLVDQYDYKSSSGGGGDGKSLQKINGSWREAIPTPGKENKISYIPLSLPETKPTLKKASDKIVRQDLTTITTIPSEEIAMAPENSSYSYLFIITLILLLSVGVRAVYFIRRRGVISKKGNDFEILDE</sequence>
<name>A0A1F6W486_9BACT</name>
<keyword evidence="1" id="KW-0472">Membrane</keyword>
<dbReference type="EMBL" id="MFUA01000021">
    <property type="protein sequence ID" value="OGI76723.1"/>
    <property type="molecule type" value="Genomic_DNA"/>
</dbReference>
<proteinExistence type="predicted"/>
<evidence type="ECO:0000259" key="2">
    <source>
        <dbReference type="Pfam" id="PF00932"/>
    </source>
</evidence>
<dbReference type="STRING" id="1801750.A3B85_00460"/>
<evidence type="ECO:0000313" key="4">
    <source>
        <dbReference type="Proteomes" id="UP000178374"/>
    </source>
</evidence>
<comment type="caution">
    <text evidence="3">The sequence shown here is derived from an EMBL/GenBank/DDBJ whole genome shotgun (WGS) entry which is preliminary data.</text>
</comment>
<evidence type="ECO:0000313" key="3">
    <source>
        <dbReference type="EMBL" id="OGI76723.1"/>
    </source>
</evidence>
<feature type="transmembrane region" description="Helical" evidence="1">
    <location>
        <begin position="213"/>
        <end position="235"/>
    </location>
</feature>
<dbReference type="Pfam" id="PF00932">
    <property type="entry name" value="LTD"/>
    <property type="match status" value="1"/>
</dbReference>
<organism evidence="3 4">
    <name type="scientific">Candidatus Nomurabacteria bacterium RIFCSPHIGHO2_02_FULL_37_13</name>
    <dbReference type="NCBI Taxonomy" id="1801750"/>
    <lineage>
        <taxon>Bacteria</taxon>
        <taxon>Candidatus Nomuraibacteriota</taxon>
    </lineage>
</organism>
<dbReference type="InterPro" id="IPR001322">
    <property type="entry name" value="Lamin_tail_dom"/>
</dbReference>
<keyword evidence="1" id="KW-0812">Transmembrane</keyword>
<feature type="domain" description="LTD" evidence="2">
    <location>
        <begin position="22"/>
        <end position="135"/>
    </location>
</feature>